<protein>
    <submittedName>
        <fullName evidence="1">Uncharacterized protein</fullName>
    </submittedName>
</protein>
<reference evidence="2" key="1">
    <citation type="journal article" date="2014" name="Science">
        <title>Ancient hybridizations among the ancestral genomes of bread wheat.</title>
        <authorList>
            <consortium name="International Wheat Genome Sequencing Consortium,"/>
            <person name="Marcussen T."/>
            <person name="Sandve S.R."/>
            <person name="Heier L."/>
            <person name="Spannagl M."/>
            <person name="Pfeifer M."/>
            <person name="Jakobsen K.S."/>
            <person name="Wulff B.B."/>
            <person name="Steuernagel B."/>
            <person name="Mayer K.F."/>
            <person name="Olsen O.A."/>
        </authorList>
    </citation>
    <scope>NUCLEOTIDE SEQUENCE [LARGE SCALE GENOMIC DNA]</scope>
    <source>
        <strain evidence="2">cv. AL8/78</strain>
    </source>
</reference>
<evidence type="ECO:0000313" key="1">
    <source>
        <dbReference type="EnsemblPlants" id="AET7Gv21286200.40"/>
    </source>
</evidence>
<name>A0A453T8H8_AEGTS</name>
<dbReference type="Proteomes" id="UP000015105">
    <property type="component" value="Chromosome 7D"/>
</dbReference>
<reference evidence="2" key="2">
    <citation type="journal article" date="2017" name="Nat. Plants">
        <title>The Aegilops tauschii genome reveals multiple impacts of transposons.</title>
        <authorList>
            <person name="Zhao G."/>
            <person name="Zou C."/>
            <person name="Li K."/>
            <person name="Wang K."/>
            <person name="Li T."/>
            <person name="Gao L."/>
            <person name="Zhang X."/>
            <person name="Wang H."/>
            <person name="Yang Z."/>
            <person name="Liu X."/>
            <person name="Jiang W."/>
            <person name="Mao L."/>
            <person name="Kong X."/>
            <person name="Jiao Y."/>
            <person name="Jia J."/>
        </authorList>
    </citation>
    <scope>NUCLEOTIDE SEQUENCE [LARGE SCALE GENOMIC DNA]</scope>
    <source>
        <strain evidence="2">cv. AL8/78</strain>
    </source>
</reference>
<dbReference type="AlphaFoldDB" id="A0A453T8H8"/>
<organism evidence="1 2">
    <name type="scientific">Aegilops tauschii subsp. strangulata</name>
    <name type="common">Goatgrass</name>
    <dbReference type="NCBI Taxonomy" id="200361"/>
    <lineage>
        <taxon>Eukaryota</taxon>
        <taxon>Viridiplantae</taxon>
        <taxon>Streptophyta</taxon>
        <taxon>Embryophyta</taxon>
        <taxon>Tracheophyta</taxon>
        <taxon>Spermatophyta</taxon>
        <taxon>Magnoliopsida</taxon>
        <taxon>Liliopsida</taxon>
        <taxon>Poales</taxon>
        <taxon>Poaceae</taxon>
        <taxon>BOP clade</taxon>
        <taxon>Pooideae</taxon>
        <taxon>Triticodae</taxon>
        <taxon>Triticeae</taxon>
        <taxon>Triticinae</taxon>
        <taxon>Aegilops</taxon>
    </lineage>
</organism>
<evidence type="ECO:0000313" key="2">
    <source>
        <dbReference type="Proteomes" id="UP000015105"/>
    </source>
</evidence>
<dbReference type="Gramene" id="AET7Gv21286200.40">
    <property type="protein sequence ID" value="AET7Gv21286200.40"/>
    <property type="gene ID" value="AET7Gv21286200"/>
</dbReference>
<dbReference type="EnsemblPlants" id="AET7Gv21286200.40">
    <property type="protein sequence ID" value="AET7Gv21286200.40"/>
    <property type="gene ID" value="AET7Gv21286200"/>
</dbReference>
<accession>A0A453T8H8</accession>
<proteinExistence type="predicted"/>
<reference evidence="1" key="3">
    <citation type="journal article" date="2017" name="Nature">
        <title>Genome sequence of the progenitor of the wheat D genome Aegilops tauschii.</title>
        <authorList>
            <person name="Luo M.C."/>
            <person name="Gu Y.Q."/>
            <person name="Puiu D."/>
            <person name="Wang H."/>
            <person name="Twardziok S.O."/>
            <person name="Deal K.R."/>
            <person name="Huo N."/>
            <person name="Zhu T."/>
            <person name="Wang L."/>
            <person name="Wang Y."/>
            <person name="McGuire P.E."/>
            <person name="Liu S."/>
            <person name="Long H."/>
            <person name="Ramasamy R.K."/>
            <person name="Rodriguez J.C."/>
            <person name="Van S.L."/>
            <person name="Yuan L."/>
            <person name="Wang Z."/>
            <person name="Xia Z."/>
            <person name="Xiao L."/>
            <person name="Anderson O.D."/>
            <person name="Ouyang S."/>
            <person name="Liang Y."/>
            <person name="Zimin A.V."/>
            <person name="Pertea G."/>
            <person name="Qi P."/>
            <person name="Bennetzen J.L."/>
            <person name="Dai X."/>
            <person name="Dawson M.W."/>
            <person name="Muller H.G."/>
            <person name="Kugler K."/>
            <person name="Rivarola-Duarte L."/>
            <person name="Spannagl M."/>
            <person name="Mayer K.F.X."/>
            <person name="Lu F.H."/>
            <person name="Bevan M.W."/>
            <person name="Leroy P."/>
            <person name="Li P."/>
            <person name="You F.M."/>
            <person name="Sun Q."/>
            <person name="Liu Z."/>
            <person name="Lyons E."/>
            <person name="Wicker T."/>
            <person name="Salzberg S.L."/>
            <person name="Devos K.M."/>
            <person name="Dvorak J."/>
        </authorList>
    </citation>
    <scope>NUCLEOTIDE SEQUENCE [LARGE SCALE GENOMIC DNA]</scope>
    <source>
        <strain evidence="1">cv. AL8/78</strain>
    </source>
</reference>
<reference evidence="1" key="5">
    <citation type="journal article" date="2021" name="G3 (Bethesda)">
        <title>Aegilops tauschii genome assembly Aet v5.0 features greater sequence contiguity and improved annotation.</title>
        <authorList>
            <person name="Wang L."/>
            <person name="Zhu T."/>
            <person name="Rodriguez J.C."/>
            <person name="Deal K.R."/>
            <person name="Dubcovsky J."/>
            <person name="McGuire P.E."/>
            <person name="Lux T."/>
            <person name="Spannagl M."/>
            <person name="Mayer K.F.X."/>
            <person name="Baldrich P."/>
            <person name="Meyers B.C."/>
            <person name="Huo N."/>
            <person name="Gu Y.Q."/>
            <person name="Zhou H."/>
            <person name="Devos K.M."/>
            <person name="Bennetzen J.L."/>
            <person name="Unver T."/>
            <person name="Budak H."/>
            <person name="Gulick P.J."/>
            <person name="Galiba G."/>
            <person name="Kalapos B."/>
            <person name="Nelson D.R."/>
            <person name="Li P."/>
            <person name="You F.M."/>
            <person name="Luo M.C."/>
            <person name="Dvorak J."/>
        </authorList>
    </citation>
    <scope>NUCLEOTIDE SEQUENCE [LARGE SCALE GENOMIC DNA]</scope>
    <source>
        <strain evidence="1">cv. AL8/78</strain>
    </source>
</reference>
<reference evidence="1" key="4">
    <citation type="submission" date="2019-03" db="UniProtKB">
        <authorList>
            <consortium name="EnsemblPlants"/>
        </authorList>
    </citation>
    <scope>IDENTIFICATION</scope>
</reference>
<keyword evidence="2" id="KW-1185">Reference proteome</keyword>
<sequence>MSPVYNSYTTCMPTWLTGFGLEYDGSHAHVPTRSKPMRAVEEKRCSTHLLEKEKISLELHVKTTRSEPMRALEEKRCRTHLLEKESL</sequence>